<organism evidence="3 4">
    <name type="scientific">Paenibacillus artemisiicola</name>
    <dbReference type="NCBI Taxonomy" id="1172618"/>
    <lineage>
        <taxon>Bacteria</taxon>
        <taxon>Bacillati</taxon>
        <taxon>Bacillota</taxon>
        <taxon>Bacilli</taxon>
        <taxon>Bacillales</taxon>
        <taxon>Paenibacillaceae</taxon>
        <taxon>Paenibacillus</taxon>
    </lineage>
</organism>
<dbReference type="InterPro" id="IPR037185">
    <property type="entry name" value="EmrE-like"/>
</dbReference>
<name>A0ABS3W4Q4_9BACL</name>
<dbReference type="RefSeq" id="WP_208846326.1">
    <property type="nucleotide sequence ID" value="NZ_JAGGDJ010000002.1"/>
</dbReference>
<dbReference type="EMBL" id="JAGGDJ010000002">
    <property type="protein sequence ID" value="MBO7743282.1"/>
    <property type="molecule type" value="Genomic_DNA"/>
</dbReference>
<dbReference type="PANTHER" id="PTHR34821">
    <property type="entry name" value="INNER MEMBRANE PROTEIN YDCZ"/>
    <property type="match status" value="1"/>
</dbReference>
<feature type="transmembrane region" description="Helical" evidence="2">
    <location>
        <begin position="32"/>
        <end position="53"/>
    </location>
</feature>
<accession>A0ABS3W4Q4</accession>
<dbReference type="SUPFAM" id="SSF103481">
    <property type="entry name" value="Multidrug resistance efflux transporter EmrE"/>
    <property type="match status" value="1"/>
</dbReference>
<feature type="transmembrane region" description="Helical" evidence="2">
    <location>
        <begin position="126"/>
        <end position="141"/>
    </location>
</feature>
<keyword evidence="2" id="KW-1133">Transmembrane helix</keyword>
<evidence type="ECO:0000313" key="3">
    <source>
        <dbReference type="EMBL" id="MBO7743282.1"/>
    </source>
</evidence>
<protein>
    <submittedName>
        <fullName evidence="3">DMT family transporter</fullName>
    </submittedName>
</protein>
<evidence type="ECO:0000256" key="2">
    <source>
        <dbReference type="SAM" id="Phobius"/>
    </source>
</evidence>
<dbReference type="PANTHER" id="PTHR34821:SF3">
    <property type="entry name" value="MEMBRANE PROTEIN"/>
    <property type="match status" value="1"/>
</dbReference>
<dbReference type="InterPro" id="IPR006750">
    <property type="entry name" value="YdcZ"/>
</dbReference>
<gene>
    <name evidence="3" type="ORF">I8J29_03690</name>
</gene>
<dbReference type="Proteomes" id="UP000670947">
    <property type="component" value="Unassembled WGS sequence"/>
</dbReference>
<keyword evidence="2" id="KW-0812">Transmembrane</keyword>
<keyword evidence="4" id="KW-1185">Reference proteome</keyword>
<evidence type="ECO:0000256" key="1">
    <source>
        <dbReference type="ARBA" id="ARBA00004127"/>
    </source>
</evidence>
<dbReference type="Pfam" id="PF04657">
    <property type="entry name" value="DMT_YdcZ"/>
    <property type="match status" value="1"/>
</dbReference>
<feature type="transmembrane region" description="Helical" evidence="2">
    <location>
        <begin position="91"/>
        <end position="114"/>
    </location>
</feature>
<keyword evidence="2" id="KW-0472">Membrane</keyword>
<evidence type="ECO:0000313" key="4">
    <source>
        <dbReference type="Proteomes" id="UP000670947"/>
    </source>
</evidence>
<proteinExistence type="predicted"/>
<comment type="caution">
    <text evidence="3">The sequence shown here is derived from an EMBL/GenBank/DDBJ whole genome shotgun (WGS) entry which is preliminary data.</text>
</comment>
<feature type="transmembrane region" description="Helical" evidence="2">
    <location>
        <begin position="65"/>
        <end position="85"/>
    </location>
</feature>
<reference evidence="3 4" key="1">
    <citation type="submission" date="2021-03" db="EMBL/GenBank/DDBJ databases">
        <title>Paenibacillus artemisicola MWE-103 whole genome sequence.</title>
        <authorList>
            <person name="Ham Y.J."/>
        </authorList>
    </citation>
    <scope>NUCLEOTIDE SEQUENCE [LARGE SCALE GENOMIC DNA]</scope>
    <source>
        <strain evidence="3 4">MWE-103</strain>
    </source>
</reference>
<comment type="subcellular location">
    <subcellularLocation>
        <location evidence="1">Endomembrane system</location>
        <topology evidence="1">Multi-pass membrane protein</topology>
    </subcellularLocation>
</comment>
<sequence length="142" mass="14935">MKGIVFAVLGGFFIMLQGVANARISAGIGTWQAAALTQLTGFVAALAMLLASRDAGWRELRRVKPLYLIGGAFGAVVIFSGVQAIRHNGATMTTSVLLIAQLGLTFVIDGRGWFGVPKRRMKPPQLIGIGIMIAGVAILGLQ</sequence>